<gene>
    <name evidence="1" type="ORF">DCAF_LOCUS7928</name>
</gene>
<dbReference type="EMBL" id="CAWUPB010000913">
    <property type="protein sequence ID" value="CAK7330381.1"/>
    <property type="molecule type" value="Genomic_DNA"/>
</dbReference>
<sequence>MPCHDWLVATAKLRPPITILTAATTSMDYLYSFMDRANIGASKPRLPRLSGRYSCQWSVVAAITTIIW</sequence>
<keyword evidence="2" id="KW-1185">Reference proteome</keyword>
<dbReference type="Proteomes" id="UP001314170">
    <property type="component" value="Unassembled WGS sequence"/>
</dbReference>
<accession>A0AAV1R816</accession>
<protein>
    <submittedName>
        <fullName evidence="1">Uncharacterized protein</fullName>
    </submittedName>
</protein>
<name>A0AAV1R816_9ROSI</name>
<reference evidence="1 2" key="1">
    <citation type="submission" date="2024-01" db="EMBL/GenBank/DDBJ databases">
        <authorList>
            <person name="Waweru B."/>
        </authorList>
    </citation>
    <scope>NUCLEOTIDE SEQUENCE [LARGE SCALE GENOMIC DNA]</scope>
</reference>
<evidence type="ECO:0000313" key="2">
    <source>
        <dbReference type="Proteomes" id="UP001314170"/>
    </source>
</evidence>
<comment type="caution">
    <text evidence="1">The sequence shown here is derived from an EMBL/GenBank/DDBJ whole genome shotgun (WGS) entry which is preliminary data.</text>
</comment>
<dbReference type="AlphaFoldDB" id="A0AAV1R816"/>
<organism evidence="1 2">
    <name type="scientific">Dovyalis caffra</name>
    <dbReference type="NCBI Taxonomy" id="77055"/>
    <lineage>
        <taxon>Eukaryota</taxon>
        <taxon>Viridiplantae</taxon>
        <taxon>Streptophyta</taxon>
        <taxon>Embryophyta</taxon>
        <taxon>Tracheophyta</taxon>
        <taxon>Spermatophyta</taxon>
        <taxon>Magnoliopsida</taxon>
        <taxon>eudicotyledons</taxon>
        <taxon>Gunneridae</taxon>
        <taxon>Pentapetalae</taxon>
        <taxon>rosids</taxon>
        <taxon>fabids</taxon>
        <taxon>Malpighiales</taxon>
        <taxon>Salicaceae</taxon>
        <taxon>Flacourtieae</taxon>
        <taxon>Dovyalis</taxon>
    </lineage>
</organism>
<evidence type="ECO:0000313" key="1">
    <source>
        <dbReference type="EMBL" id="CAK7330381.1"/>
    </source>
</evidence>
<proteinExistence type="predicted"/>